<dbReference type="AlphaFoldDB" id="A0AAV7J758"/>
<evidence type="ECO:0000313" key="2">
    <source>
        <dbReference type="Proteomes" id="UP000826195"/>
    </source>
</evidence>
<dbReference type="EMBL" id="JAHXZJ010000001">
    <property type="protein sequence ID" value="KAH0568726.1"/>
    <property type="molecule type" value="Genomic_DNA"/>
</dbReference>
<reference evidence="1 2" key="1">
    <citation type="journal article" date="2021" name="J. Hered.">
        <title>A chromosome-level genome assembly of the parasitoid wasp, Cotesia glomerata (Hymenoptera: Braconidae).</title>
        <authorList>
            <person name="Pinto B.J."/>
            <person name="Weis J.J."/>
            <person name="Gamble T."/>
            <person name="Ode P.J."/>
            <person name="Paul R."/>
            <person name="Zaspel J.M."/>
        </authorList>
    </citation>
    <scope>NUCLEOTIDE SEQUENCE [LARGE SCALE GENOMIC DNA]</scope>
    <source>
        <strain evidence="1">CgM1</strain>
    </source>
</reference>
<name>A0AAV7J758_COTGL</name>
<dbReference type="Proteomes" id="UP000826195">
    <property type="component" value="Unassembled WGS sequence"/>
</dbReference>
<protein>
    <submittedName>
        <fullName evidence="1">Uncharacterized protein</fullName>
    </submittedName>
</protein>
<proteinExistence type="predicted"/>
<accession>A0AAV7J758</accession>
<sequence>MSTENNNHPYCTSYFSKRVFCNAGNPNINTEATLNVERKGESHTRHMRLYQLAAQVKTETLIFAPAETNPEAFFPGEEATEGRVLARGPPELSLDMSIAVFHRSPSHQLLVGGSGSSSYSYSYILRGVGPLP</sequence>
<keyword evidence="2" id="KW-1185">Reference proteome</keyword>
<comment type="caution">
    <text evidence="1">The sequence shown here is derived from an EMBL/GenBank/DDBJ whole genome shotgun (WGS) entry which is preliminary data.</text>
</comment>
<evidence type="ECO:0000313" key="1">
    <source>
        <dbReference type="EMBL" id="KAH0568726.1"/>
    </source>
</evidence>
<organism evidence="1 2">
    <name type="scientific">Cotesia glomerata</name>
    <name type="common">Lepidopteran parasitic wasp</name>
    <name type="synonym">Apanteles glomeratus</name>
    <dbReference type="NCBI Taxonomy" id="32391"/>
    <lineage>
        <taxon>Eukaryota</taxon>
        <taxon>Metazoa</taxon>
        <taxon>Ecdysozoa</taxon>
        <taxon>Arthropoda</taxon>
        <taxon>Hexapoda</taxon>
        <taxon>Insecta</taxon>
        <taxon>Pterygota</taxon>
        <taxon>Neoptera</taxon>
        <taxon>Endopterygota</taxon>
        <taxon>Hymenoptera</taxon>
        <taxon>Apocrita</taxon>
        <taxon>Ichneumonoidea</taxon>
        <taxon>Braconidae</taxon>
        <taxon>Microgastrinae</taxon>
        <taxon>Cotesia</taxon>
    </lineage>
</organism>
<gene>
    <name evidence="1" type="ORF">KQX54_021416</name>
</gene>